<evidence type="ECO:0000313" key="2">
    <source>
        <dbReference type="Proteomes" id="UP000018538"/>
    </source>
</evidence>
<keyword evidence="2" id="KW-1185">Reference proteome</keyword>
<dbReference type="Pfam" id="PF06022">
    <property type="entry name" value="Cir_Bir_Yir"/>
    <property type="match status" value="1"/>
</dbReference>
<protein>
    <recommendedName>
        <fullName evidence="3">YIR protein</fullName>
    </recommendedName>
</protein>
<dbReference type="Proteomes" id="UP000018538">
    <property type="component" value="Unassembled WGS sequence"/>
</dbReference>
<dbReference type="EMBL" id="KI635829">
    <property type="protein sequence ID" value="ETB56111.1"/>
    <property type="molecule type" value="Genomic_DNA"/>
</dbReference>
<name>V7P9C4_PLAYE</name>
<reference evidence="1 2" key="1">
    <citation type="submission" date="2013-11" db="EMBL/GenBank/DDBJ databases">
        <title>The Genome Sequence of Plasmodium yoelii 17X.</title>
        <authorList>
            <consortium name="The Broad Institute Genomics Platform"/>
            <consortium name="The Broad Institute Genome Sequencing Center for Infectious Disease"/>
            <person name="Neafsey D."/>
            <person name="Adams J."/>
            <person name="Walker B."/>
            <person name="Young S.K."/>
            <person name="Zeng Q."/>
            <person name="Gargeya S."/>
            <person name="Fitzgerald M."/>
            <person name="Haas B."/>
            <person name="Abouelleil A."/>
            <person name="Alvarado L."/>
            <person name="Chapman S.B."/>
            <person name="Gainer-Dewar J."/>
            <person name="Goldberg J."/>
            <person name="Griggs A."/>
            <person name="Gujja S."/>
            <person name="Hansen M."/>
            <person name="Howarth C."/>
            <person name="Imamovic A."/>
            <person name="Ireland A."/>
            <person name="Larimer J."/>
            <person name="McCowan C."/>
            <person name="Murphy C."/>
            <person name="Pearson M."/>
            <person name="Poon T.W."/>
            <person name="Priest M."/>
            <person name="Roberts A."/>
            <person name="Saif S."/>
            <person name="Shea T."/>
            <person name="Sykes S."/>
            <person name="Wortman J."/>
            <person name="Nusbaum C."/>
            <person name="Birren B."/>
        </authorList>
    </citation>
    <scope>NUCLEOTIDE SEQUENCE [LARGE SCALE GENOMIC DNA]</scope>
    <source>
        <strain evidence="1 2">17X</strain>
    </source>
</reference>
<proteinExistence type="predicted"/>
<dbReference type="InterPro" id="IPR006477">
    <property type="entry name" value="Yir_bir_cir"/>
</dbReference>
<evidence type="ECO:0008006" key="3">
    <source>
        <dbReference type="Google" id="ProtNLM"/>
    </source>
</evidence>
<dbReference type="OrthoDB" id="373191at2759"/>
<sequence>CEKFQEVRNAISDQLDSKGSYQFKNEDFLNKHCENKECKNDLYKISAGCLYLFGEFFGSFESFNSVAKRNINIVDYILIWLRYMLDLTRIGENDNIDPFYEIYIYNVKKYNEKIVGVTGYQNYKDLIDKKENLMSIDIKAMSKFYHAFNTLCSMYIEFDEDSPNCNQFSKQAKEFVEKYDELNEDYYNGRYSPYNQLLSTLSDDYYNLK</sequence>
<feature type="non-terminal residue" evidence="1">
    <location>
        <position position="1"/>
    </location>
</feature>
<evidence type="ECO:0000313" key="1">
    <source>
        <dbReference type="EMBL" id="ETB56111.1"/>
    </source>
</evidence>
<feature type="non-terminal residue" evidence="1">
    <location>
        <position position="209"/>
    </location>
</feature>
<accession>V7P9C4</accession>
<gene>
    <name evidence="1" type="ORF">YYC_05853</name>
</gene>
<dbReference type="AlphaFoldDB" id="V7P9C4"/>
<organism evidence="1 2">
    <name type="scientific">Plasmodium yoelii 17X</name>
    <dbReference type="NCBI Taxonomy" id="1323249"/>
    <lineage>
        <taxon>Eukaryota</taxon>
        <taxon>Sar</taxon>
        <taxon>Alveolata</taxon>
        <taxon>Apicomplexa</taxon>
        <taxon>Aconoidasida</taxon>
        <taxon>Haemosporida</taxon>
        <taxon>Plasmodiidae</taxon>
        <taxon>Plasmodium</taxon>
        <taxon>Plasmodium (Vinckeia)</taxon>
    </lineage>
</organism>
<dbReference type="NCBIfam" id="TIGR01590">
    <property type="entry name" value="yir-bir-cir_Pla"/>
    <property type="match status" value="1"/>
</dbReference>